<sequence>MEFKKTTIKNKQDFKAFGQKRSKAQHLVEFVLFFPFLVGIIALLSEIGYGINAGIELNSALNRAVGAASSIYRNNNNSSYKDISKEIQDNTRKILASRKVPYSDTVKVQTFEVEDFTISVATYTYTYAFTLVNTFFGAIPDEFHFKSIVISNKALFLPNSYNITDTNLANDFTDYRNTAQQNEESPQT</sequence>
<dbReference type="AlphaFoldDB" id="A0A9D1FK09"/>
<organism evidence="2 3">
    <name type="scientific">Candidatus Galligastranaerophilus intestinavium</name>
    <dbReference type="NCBI Taxonomy" id="2840836"/>
    <lineage>
        <taxon>Bacteria</taxon>
        <taxon>Candidatus Galligastranaerophilus</taxon>
    </lineage>
</organism>
<gene>
    <name evidence="2" type="ORF">IAA86_08280</name>
</gene>
<feature type="transmembrane region" description="Helical" evidence="1">
    <location>
        <begin position="30"/>
        <end position="51"/>
    </location>
</feature>
<evidence type="ECO:0000256" key="1">
    <source>
        <dbReference type="SAM" id="Phobius"/>
    </source>
</evidence>
<reference evidence="2" key="2">
    <citation type="journal article" date="2021" name="PeerJ">
        <title>Extensive microbial diversity within the chicken gut microbiome revealed by metagenomics and culture.</title>
        <authorList>
            <person name="Gilroy R."/>
            <person name="Ravi A."/>
            <person name="Getino M."/>
            <person name="Pursley I."/>
            <person name="Horton D.L."/>
            <person name="Alikhan N.F."/>
            <person name="Baker D."/>
            <person name="Gharbi K."/>
            <person name="Hall N."/>
            <person name="Watson M."/>
            <person name="Adriaenssens E.M."/>
            <person name="Foster-Nyarko E."/>
            <person name="Jarju S."/>
            <person name="Secka A."/>
            <person name="Antonio M."/>
            <person name="Oren A."/>
            <person name="Chaudhuri R.R."/>
            <person name="La Ragione R."/>
            <person name="Hildebrand F."/>
            <person name="Pallen M.J."/>
        </authorList>
    </citation>
    <scope>NUCLEOTIDE SEQUENCE</scope>
    <source>
        <strain evidence="2">CHK152-2871</strain>
    </source>
</reference>
<dbReference type="EMBL" id="DVJQ01000071">
    <property type="protein sequence ID" value="HIS74999.1"/>
    <property type="molecule type" value="Genomic_DNA"/>
</dbReference>
<evidence type="ECO:0000313" key="3">
    <source>
        <dbReference type="Proteomes" id="UP000886865"/>
    </source>
</evidence>
<keyword evidence="1" id="KW-1133">Transmembrane helix</keyword>
<protein>
    <recommendedName>
        <fullName evidence="4">TadE-like protein</fullName>
    </recommendedName>
</protein>
<dbReference type="Proteomes" id="UP000886865">
    <property type="component" value="Unassembled WGS sequence"/>
</dbReference>
<proteinExistence type="predicted"/>
<evidence type="ECO:0000313" key="2">
    <source>
        <dbReference type="EMBL" id="HIS74999.1"/>
    </source>
</evidence>
<accession>A0A9D1FK09</accession>
<keyword evidence="1" id="KW-0812">Transmembrane</keyword>
<reference evidence="2" key="1">
    <citation type="submission" date="2020-10" db="EMBL/GenBank/DDBJ databases">
        <authorList>
            <person name="Gilroy R."/>
        </authorList>
    </citation>
    <scope>NUCLEOTIDE SEQUENCE</scope>
    <source>
        <strain evidence="2">CHK152-2871</strain>
    </source>
</reference>
<name>A0A9D1FK09_9BACT</name>
<comment type="caution">
    <text evidence="2">The sequence shown here is derived from an EMBL/GenBank/DDBJ whole genome shotgun (WGS) entry which is preliminary data.</text>
</comment>
<evidence type="ECO:0008006" key="4">
    <source>
        <dbReference type="Google" id="ProtNLM"/>
    </source>
</evidence>
<keyword evidence="1" id="KW-0472">Membrane</keyword>